<dbReference type="EMBL" id="QGUI02000057">
    <property type="protein sequence ID" value="MFO7191886.1"/>
    <property type="molecule type" value="Genomic_DNA"/>
</dbReference>
<reference evidence="8" key="2">
    <citation type="submission" date="2018-05" db="EMBL/GenBank/DDBJ databases">
        <authorList>
            <person name="Lanie J.A."/>
            <person name="Ng W.-L."/>
            <person name="Kazmierczak K.M."/>
            <person name="Andrzejewski T.M."/>
            <person name="Davidsen T.M."/>
            <person name="Wayne K.J."/>
            <person name="Tettelin H."/>
            <person name="Glass J.I."/>
            <person name="Rusch D."/>
            <person name="Podicherti R."/>
            <person name="Tsui H.-C.T."/>
            <person name="Winkler M.E."/>
        </authorList>
    </citation>
    <scope>NUCLEOTIDE SEQUENCE</scope>
    <source>
        <strain evidence="8">ZC4RG45</strain>
    </source>
</reference>
<keyword evidence="1" id="KW-0547">Nucleotide-binding</keyword>
<keyword evidence="3" id="KW-0143">Chaperone</keyword>
<dbReference type="SMART" id="SM00833">
    <property type="entry name" value="CobW_C"/>
    <property type="match status" value="1"/>
</dbReference>
<evidence type="ECO:0000313" key="8">
    <source>
        <dbReference type="EMBL" id="PZM99795.1"/>
    </source>
</evidence>
<dbReference type="CDD" id="cd03112">
    <property type="entry name" value="CobW-like"/>
    <property type="match status" value="1"/>
</dbReference>
<comment type="similarity">
    <text evidence="4">Belongs to the SIMIBI class G3E GTPase family. ZNG1 subfamily.</text>
</comment>
<keyword evidence="2" id="KW-0378">Hydrolase</keyword>
<evidence type="ECO:0000256" key="4">
    <source>
        <dbReference type="ARBA" id="ARBA00034320"/>
    </source>
</evidence>
<dbReference type="EMBL" id="QGUI01000134">
    <property type="protein sequence ID" value="PZM99795.1"/>
    <property type="molecule type" value="Genomic_DNA"/>
</dbReference>
<dbReference type="InterPro" id="IPR036627">
    <property type="entry name" value="CobW-likC_sf"/>
</dbReference>
<dbReference type="Proteomes" id="UP000249324">
    <property type="component" value="Unassembled WGS sequence"/>
</dbReference>
<dbReference type="Pfam" id="PF07683">
    <property type="entry name" value="CobW_C"/>
    <property type="match status" value="1"/>
</dbReference>
<dbReference type="GO" id="GO:0016787">
    <property type="term" value="F:hydrolase activity"/>
    <property type="evidence" value="ECO:0007669"/>
    <property type="project" value="UniProtKB-KW"/>
</dbReference>
<reference evidence="7" key="1">
    <citation type="submission" date="2018-05" db="EMBL/GenBank/DDBJ databases">
        <authorList>
            <person name="Moura L."/>
            <person name="Setubal J.C."/>
        </authorList>
    </citation>
    <scope>NUCLEOTIDE SEQUENCE</scope>
    <source>
        <strain evidence="7">ZC4RG45</strain>
    </source>
</reference>
<comment type="catalytic activity">
    <reaction evidence="5">
        <text>GTP + H2O = GDP + phosphate + H(+)</text>
        <dbReference type="Rhea" id="RHEA:19669"/>
        <dbReference type="ChEBI" id="CHEBI:15377"/>
        <dbReference type="ChEBI" id="CHEBI:15378"/>
        <dbReference type="ChEBI" id="CHEBI:37565"/>
        <dbReference type="ChEBI" id="CHEBI:43474"/>
        <dbReference type="ChEBI" id="CHEBI:58189"/>
    </reaction>
    <physiologicalReaction direction="left-to-right" evidence="5">
        <dbReference type="Rhea" id="RHEA:19670"/>
    </physiologicalReaction>
</comment>
<reference evidence="7 9" key="3">
    <citation type="journal article" date="2021" name="BMC Genomics">
        <title>Genome-resolved metagenome and metatranscriptome analyses of thermophilic composting reveal key bacterial players and their metabolic interactions.</title>
        <authorList>
            <person name="Braga L.P.P."/>
            <person name="Pereira R.V."/>
            <person name="Martins L.F."/>
            <person name="Moura L.M.S."/>
            <person name="Sanchez F.B."/>
            <person name="Patane J.S.L."/>
            <person name="da Silva A.M."/>
            <person name="Setubal J.C."/>
        </authorList>
    </citation>
    <scope>NUCLEOTIDE SEQUENCE [LARGE SCALE GENOMIC DNA]</scope>
    <source>
        <strain evidence="7">ZC4RG45</strain>
    </source>
</reference>
<dbReference type="PANTHER" id="PTHR13748:SF62">
    <property type="entry name" value="COBW DOMAIN-CONTAINING PROTEIN"/>
    <property type="match status" value="1"/>
</dbReference>
<evidence type="ECO:0000256" key="5">
    <source>
        <dbReference type="ARBA" id="ARBA00049117"/>
    </source>
</evidence>
<dbReference type="AlphaFoldDB" id="A0A2W4JQ09"/>
<evidence type="ECO:0000259" key="6">
    <source>
        <dbReference type="SMART" id="SM00833"/>
    </source>
</evidence>
<organism evidence="8">
    <name type="scientific">Thermocrispum agreste</name>
    <dbReference type="NCBI Taxonomy" id="37925"/>
    <lineage>
        <taxon>Bacteria</taxon>
        <taxon>Bacillati</taxon>
        <taxon>Actinomycetota</taxon>
        <taxon>Actinomycetes</taxon>
        <taxon>Pseudonocardiales</taxon>
        <taxon>Pseudonocardiaceae</taxon>
        <taxon>Thermocrispum</taxon>
    </lineage>
</organism>
<reference evidence="7" key="4">
    <citation type="submission" date="2023-08" db="EMBL/GenBank/DDBJ databases">
        <authorList>
            <person name="Guima S.E.S."/>
            <person name="Martins L.F."/>
            <person name="Silva A.M."/>
            <person name="Setubal J.C."/>
        </authorList>
    </citation>
    <scope>NUCLEOTIDE SEQUENCE</scope>
    <source>
        <strain evidence="7">ZC4RG45</strain>
    </source>
</reference>
<dbReference type="GO" id="GO:0005737">
    <property type="term" value="C:cytoplasm"/>
    <property type="evidence" value="ECO:0007669"/>
    <property type="project" value="TreeGrafter"/>
</dbReference>
<dbReference type="SUPFAM" id="SSF52540">
    <property type="entry name" value="P-loop containing nucleoside triphosphate hydrolases"/>
    <property type="match status" value="1"/>
</dbReference>
<dbReference type="STRING" id="1111738.GCA_000427905_00303"/>
<dbReference type="Pfam" id="PF02492">
    <property type="entry name" value="cobW"/>
    <property type="match status" value="1"/>
</dbReference>
<dbReference type="SUPFAM" id="SSF90002">
    <property type="entry name" value="Hypothetical protein YjiA, C-terminal domain"/>
    <property type="match status" value="1"/>
</dbReference>
<comment type="caution">
    <text evidence="8">The sequence shown here is derived from an EMBL/GenBank/DDBJ whole genome shotgun (WGS) entry which is preliminary data.</text>
</comment>
<evidence type="ECO:0000313" key="9">
    <source>
        <dbReference type="Proteomes" id="UP000249324"/>
    </source>
</evidence>
<evidence type="ECO:0000256" key="1">
    <source>
        <dbReference type="ARBA" id="ARBA00022741"/>
    </source>
</evidence>
<dbReference type="InterPro" id="IPR051316">
    <property type="entry name" value="Zinc-reg_GTPase_activator"/>
</dbReference>
<dbReference type="InterPro" id="IPR003495">
    <property type="entry name" value="CobW/HypB/UreG_nucleotide-bd"/>
</dbReference>
<evidence type="ECO:0000256" key="3">
    <source>
        <dbReference type="ARBA" id="ARBA00023186"/>
    </source>
</evidence>
<name>A0A2W4JQ09_9PSEU</name>
<accession>A0A2W4JQ09</accession>
<dbReference type="InterPro" id="IPR027417">
    <property type="entry name" value="P-loop_NTPase"/>
</dbReference>
<protein>
    <submittedName>
        <fullName evidence="8">GTP-binding protein</fullName>
    </submittedName>
</protein>
<dbReference type="PANTHER" id="PTHR13748">
    <property type="entry name" value="COBW-RELATED"/>
    <property type="match status" value="1"/>
</dbReference>
<sequence length="332" mass="36308">MAIPTVIVTGFLGSGKTTLLNHLLRNRQGMRIGAIVNDFGAVGIDAMLVSGQVDAMVSFANGCLCCAVDASGLDAMLGKLADSQAVDMIVIEASGLAEPKDLIRLMAGSRHDGVAYQGLIEVVDAAEFTATRERHPQLDEHLKAADLVVLNKIDRAGDPERITSLVRELASGTPVLAVEYGRIDPQMLVDLPRRQEPAERQLSFADLLDDETDEHDHLHAAYEAIDFTTDTPLDPRALLAFLENQPAGIYRIKGFVHFAVPGHEQKFVLHTVGGFVRVERRRWRCDERPHSSLVLIGAGMDTSEIQQRLRACEHLGTCAVDEQAMLGILRFL</sequence>
<dbReference type="InterPro" id="IPR011629">
    <property type="entry name" value="CobW-like_C"/>
</dbReference>
<dbReference type="Gene3D" id="3.30.1220.10">
    <property type="entry name" value="CobW-like, C-terminal domain"/>
    <property type="match status" value="1"/>
</dbReference>
<dbReference type="Gene3D" id="3.40.50.300">
    <property type="entry name" value="P-loop containing nucleotide triphosphate hydrolases"/>
    <property type="match status" value="1"/>
</dbReference>
<dbReference type="GO" id="GO:0000166">
    <property type="term" value="F:nucleotide binding"/>
    <property type="evidence" value="ECO:0007669"/>
    <property type="project" value="UniProtKB-KW"/>
</dbReference>
<proteinExistence type="inferred from homology"/>
<evidence type="ECO:0000256" key="2">
    <source>
        <dbReference type="ARBA" id="ARBA00022801"/>
    </source>
</evidence>
<evidence type="ECO:0000313" key="7">
    <source>
        <dbReference type="EMBL" id="MFO7191886.1"/>
    </source>
</evidence>
<feature type="domain" description="CobW C-terminal" evidence="6">
    <location>
        <begin position="222"/>
        <end position="313"/>
    </location>
</feature>
<gene>
    <name evidence="7" type="ORF">DIU77_006540</name>
    <name evidence="8" type="ORF">DIU77_05040</name>
</gene>